<evidence type="ECO:0000313" key="2">
    <source>
        <dbReference type="Proteomes" id="UP000298200"/>
    </source>
</evidence>
<keyword evidence="2" id="KW-1185">Reference proteome</keyword>
<dbReference type="Proteomes" id="UP000298200">
    <property type="component" value="Unassembled WGS sequence"/>
</dbReference>
<evidence type="ECO:0008006" key="3">
    <source>
        <dbReference type="Google" id="ProtNLM"/>
    </source>
</evidence>
<gene>
    <name evidence="1" type="ORF">EHQ46_16420</name>
</gene>
<evidence type="ECO:0000313" key="1">
    <source>
        <dbReference type="EMBL" id="TGL17455.1"/>
    </source>
</evidence>
<reference evidence="2" key="1">
    <citation type="journal article" date="2019" name="PLoS Negl. Trop. Dis.">
        <title>Revisiting the worldwide diversity of Leptospira species in the environment.</title>
        <authorList>
            <person name="Vincent A.T."/>
            <person name="Schiettekatte O."/>
            <person name="Bourhy P."/>
            <person name="Veyrier F.J."/>
            <person name="Picardeau M."/>
        </authorList>
    </citation>
    <scope>NUCLEOTIDE SEQUENCE [LARGE SCALE GENOMIC DNA]</scope>
    <source>
        <strain evidence="2">201800272</strain>
    </source>
</reference>
<protein>
    <recommendedName>
        <fullName evidence="3">Lipoprotein</fullName>
    </recommendedName>
</protein>
<dbReference type="EMBL" id="RQFU01000023">
    <property type="protein sequence ID" value="TGL17455.1"/>
    <property type="molecule type" value="Genomic_DNA"/>
</dbReference>
<sequence>MRGFYQKTGIKLSSKLAKGLLIFSLLHCNLFAPKSKNDDVLNLFLLSQLFQSKIEFQLGENLNSNSLVRNANSVIVLPAEFNNPNFELKSVPIADFSMNIAGFLVWKSPEFGGVPYGQETVSNADKILLDMGAEAYGSDAKFKVPFQFGQWDIFQSLYGVQRLGQPLKTFSIDPTWKDGSYDRLGLIIFDFKIEYDSNYISSPMQRLVEMRVRALSSNNGGNINTSEDYYRNATVTNFDMPYLGSNETILSMKTPCQTLYPDEPRIISIHQAVFCGMSLQPLLNVNADTGSAIPSAYKISSSYVRIQNGDLALGVPQGTWDTNLNELSGLSSEAVPPGSNLAVLHGNLMPEYSSNSWNNERLLVLKIPGNTTRNRMKIVVDKNNSLLFHSSNGNSIYTPITSPKLTADYKGPGVSSEYEIDDNWSVANGIFRSAWPTTASDPNQIDPSNGKVFGYFLPKISIQVE</sequence>
<dbReference type="RefSeq" id="WP_135637151.1">
    <property type="nucleotide sequence ID" value="NZ_RQFU01000023.1"/>
</dbReference>
<name>A0ABY2LXJ4_9LEPT</name>
<proteinExistence type="predicted"/>
<accession>A0ABY2LXJ4</accession>
<comment type="caution">
    <text evidence="1">The sequence shown here is derived from an EMBL/GenBank/DDBJ whole genome shotgun (WGS) entry which is preliminary data.</text>
</comment>
<organism evidence="1 2">
    <name type="scientific">Leptospira yanagawae</name>
    <dbReference type="NCBI Taxonomy" id="293069"/>
    <lineage>
        <taxon>Bacteria</taxon>
        <taxon>Pseudomonadati</taxon>
        <taxon>Spirochaetota</taxon>
        <taxon>Spirochaetia</taxon>
        <taxon>Leptospirales</taxon>
        <taxon>Leptospiraceae</taxon>
        <taxon>Leptospira</taxon>
    </lineage>
</organism>